<protein>
    <submittedName>
        <fullName evidence="1">Uncharacterized protein</fullName>
    </submittedName>
</protein>
<reference evidence="1" key="1">
    <citation type="submission" date="2019-06" db="EMBL/GenBank/DDBJ databases">
        <title>Complete genome sequence of Methanobrevibacter arboriphilus strain SA.</title>
        <authorList>
            <person name="Asakawa S."/>
        </authorList>
    </citation>
    <scope>NUCLEOTIDE SEQUENCE</scope>
    <source>
        <strain evidence="1">SA</strain>
    </source>
</reference>
<name>A0ACA8R1W7_METAZ</name>
<evidence type="ECO:0000313" key="2">
    <source>
        <dbReference type="Proteomes" id="UP000825015"/>
    </source>
</evidence>
<dbReference type="EMBL" id="AP019779">
    <property type="protein sequence ID" value="BBL61495.1"/>
    <property type="molecule type" value="Genomic_DNA"/>
</dbReference>
<keyword evidence="2" id="KW-1185">Reference proteome</keyword>
<evidence type="ECO:0000313" key="1">
    <source>
        <dbReference type="EMBL" id="BBL61495.1"/>
    </source>
</evidence>
<organism evidence="1 2">
    <name type="scientific">Methanobrevibacter arboriphilus</name>
    <dbReference type="NCBI Taxonomy" id="39441"/>
    <lineage>
        <taxon>Archaea</taxon>
        <taxon>Methanobacteriati</taxon>
        <taxon>Methanobacteriota</taxon>
        <taxon>Methanomada group</taxon>
        <taxon>Methanobacteria</taxon>
        <taxon>Methanobacteriales</taxon>
        <taxon>Methanobacteriaceae</taxon>
        <taxon>Methanobrevibacter</taxon>
    </lineage>
</organism>
<accession>A0ACA8R1W7</accession>
<gene>
    <name evidence="1" type="ORF">MarbSA_05350</name>
</gene>
<sequence>MAYDDTSENGDMISDYFDEENNVMNPPSDAGWFFYNLIGKSLDSVSDVYNQSVLNRSPIRCSNSYLNVLGKSMGVKRDFNWSDDEYRAYLILNYYNTATIKGLEYVLNQIAIIETSEIEGYITIEQFRDNFKFSSRFKENELTSDRFITNDLLRTGKSEIVLINVPVTVNIELISFIAKFLDYEVEII</sequence>
<proteinExistence type="predicted"/>
<dbReference type="Proteomes" id="UP000825015">
    <property type="component" value="Chromosome"/>
</dbReference>